<protein>
    <submittedName>
        <fullName evidence="2">Uncharacterized protein</fullName>
    </submittedName>
</protein>
<feature type="compositionally biased region" description="Basic and acidic residues" evidence="1">
    <location>
        <begin position="1"/>
        <end position="11"/>
    </location>
</feature>
<evidence type="ECO:0000313" key="2">
    <source>
        <dbReference type="EMBL" id="CAA9396498.1"/>
    </source>
</evidence>
<feature type="non-terminal residue" evidence="2">
    <location>
        <position position="56"/>
    </location>
</feature>
<name>A0A6J4NZU8_9ACTN</name>
<gene>
    <name evidence="2" type="ORF">AVDCRST_MAG06-1933</name>
</gene>
<dbReference type="AlphaFoldDB" id="A0A6J4NZU8"/>
<feature type="non-terminal residue" evidence="2">
    <location>
        <position position="1"/>
    </location>
</feature>
<accession>A0A6J4NZU8</accession>
<feature type="region of interest" description="Disordered" evidence="1">
    <location>
        <begin position="1"/>
        <end position="56"/>
    </location>
</feature>
<dbReference type="EMBL" id="CADCUP010000129">
    <property type="protein sequence ID" value="CAA9396498.1"/>
    <property type="molecule type" value="Genomic_DNA"/>
</dbReference>
<organism evidence="2">
    <name type="scientific">uncultured Nocardioides sp</name>
    <dbReference type="NCBI Taxonomy" id="198441"/>
    <lineage>
        <taxon>Bacteria</taxon>
        <taxon>Bacillati</taxon>
        <taxon>Actinomycetota</taxon>
        <taxon>Actinomycetes</taxon>
        <taxon>Propionibacteriales</taxon>
        <taxon>Nocardioidaceae</taxon>
        <taxon>Nocardioides</taxon>
        <taxon>environmental samples</taxon>
    </lineage>
</organism>
<feature type="compositionally biased region" description="Basic residues" evidence="1">
    <location>
        <begin position="44"/>
        <end position="56"/>
    </location>
</feature>
<reference evidence="2" key="1">
    <citation type="submission" date="2020-02" db="EMBL/GenBank/DDBJ databases">
        <authorList>
            <person name="Meier V. D."/>
        </authorList>
    </citation>
    <scope>NUCLEOTIDE SEQUENCE</scope>
    <source>
        <strain evidence="2">AVDCRST_MAG06</strain>
    </source>
</reference>
<sequence length="56" mass="6226">EPSRELRQALHERRRGGRTGEGLRQGTGAPAGRDPHPGSWPASSHHRGRLPLRRTL</sequence>
<proteinExistence type="predicted"/>
<evidence type="ECO:0000256" key="1">
    <source>
        <dbReference type="SAM" id="MobiDB-lite"/>
    </source>
</evidence>